<comment type="pathway">
    <text evidence="2">Secondary metabolite biosynthesis.</text>
</comment>
<dbReference type="Gene3D" id="1.10.630.10">
    <property type="entry name" value="Cytochrome P450"/>
    <property type="match status" value="1"/>
</dbReference>
<keyword evidence="6 10" id="KW-0560">Oxidoreductase</keyword>
<organism evidence="11 12">
    <name type="scientific">Leucocoprinus birnbaumii</name>
    <dbReference type="NCBI Taxonomy" id="56174"/>
    <lineage>
        <taxon>Eukaryota</taxon>
        <taxon>Fungi</taxon>
        <taxon>Dikarya</taxon>
        <taxon>Basidiomycota</taxon>
        <taxon>Agaricomycotina</taxon>
        <taxon>Agaricomycetes</taxon>
        <taxon>Agaricomycetidae</taxon>
        <taxon>Agaricales</taxon>
        <taxon>Agaricineae</taxon>
        <taxon>Agaricaceae</taxon>
        <taxon>Leucocoprinus</taxon>
    </lineage>
</organism>
<evidence type="ECO:0000256" key="8">
    <source>
        <dbReference type="ARBA" id="ARBA00023033"/>
    </source>
</evidence>
<dbReference type="InterPro" id="IPR017972">
    <property type="entry name" value="Cyt_P450_CS"/>
</dbReference>
<dbReference type="InterPro" id="IPR050364">
    <property type="entry name" value="Cytochrome_P450_fung"/>
</dbReference>
<dbReference type="PANTHER" id="PTHR46300">
    <property type="entry name" value="P450, PUTATIVE (EUROFUNG)-RELATED-RELATED"/>
    <property type="match status" value="1"/>
</dbReference>
<evidence type="ECO:0000313" key="11">
    <source>
        <dbReference type="EMBL" id="KAJ3567141.1"/>
    </source>
</evidence>
<dbReference type="Proteomes" id="UP001213000">
    <property type="component" value="Unassembled WGS sequence"/>
</dbReference>
<feature type="binding site" description="axial binding residue" evidence="9">
    <location>
        <position position="335"/>
    </location>
    <ligand>
        <name>heme</name>
        <dbReference type="ChEBI" id="CHEBI:30413"/>
    </ligand>
    <ligandPart>
        <name>Fe</name>
        <dbReference type="ChEBI" id="CHEBI:18248"/>
    </ligandPart>
</feature>
<dbReference type="Pfam" id="PF00067">
    <property type="entry name" value="p450"/>
    <property type="match status" value="1"/>
</dbReference>
<evidence type="ECO:0000313" key="12">
    <source>
        <dbReference type="Proteomes" id="UP001213000"/>
    </source>
</evidence>
<dbReference type="GO" id="GO:0016705">
    <property type="term" value="F:oxidoreductase activity, acting on paired donors, with incorporation or reduction of molecular oxygen"/>
    <property type="evidence" value="ECO:0007669"/>
    <property type="project" value="InterPro"/>
</dbReference>
<accession>A0AAD5VQU5</accession>
<proteinExistence type="inferred from homology"/>
<evidence type="ECO:0000256" key="10">
    <source>
        <dbReference type="RuleBase" id="RU000461"/>
    </source>
</evidence>
<dbReference type="CDD" id="cd11065">
    <property type="entry name" value="CYP64-like"/>
    <property type="match status" value="1"/>
</dbReference>
<evidence type="ECO:0000256" key="3">
    <source>
        <dbReference type="ARBA" id="ARBA00010617"/>
    </source>
</evidence>
<reference evidence="11" key="1">
    <citation type="submission" date="2022-07" db="EMBL/GenBank/DDBJ databases">
        <title>Genome Sequence of Leucocoprinus birnbaumii.</title>
        <authorList>
            <person name="Buettner E."/>
        </authorList>
    </citation>
    <scope>NUCLEOTIDE SEQUENCE</scope>
    <source>
        <strain evidence="11">VT141</strain>
    </source>
</reference>
<dbReference type="GO" id="GO:0004497">
    <property type="term" value="F:monooxygenase activity"/>
    <property type="evidence" value="ECO:0007669"/>
    <property type="project" value="UniProtKB-KW"/>
</dbReference>
<evidence type="ECO:0000256" key="5">
    <source>
        <dbReference type="ARBA" id="ARBA00022723"/>
    </source>
</evidence>
<comment type="similarity">
    <text evidence="3 10">Belongs to the cytochrome P450 family.</text>
</comment>
<evidence type="ECO:0000256" key="6">
    <source>
        <dbReference type="ARBA" id="ARBA00023002"/>
    </source>
</evidence>
<keyword evidence="7 9" id="KW-0408">Iron</keyword>
<dbReference type="AlphaFoldDB" id="A0AAD5VQU5"/>
<dbReference type="InterPro" id="IPR036396">
    <property type="entry name" value="Cyt_P450_sf"/>
</dbReference>
<comment type="cofactor">
    <cofactor evidence="1 9">
        <name>heme</name>
        <dbReference type="ChEBI" id="CHEBI:30413"/>
    </cofactor>
</comment>
<name>A0AAD5VQU5_9AGAR</name>
<dbReference type="PROSITE" id="PS00086">
    <property type="entry name" value="CYTOCHROME_P450"/>
    <property type="match status" value="1"/>
</dbReference>
<dbReference type="SUPFAM" id="SSF48264">
    <property type="entry name" value="Cytochrome P450"/>
    <property type="match status" value="1"/>
</dbReference>
<dbReference type="InterPro" id="IPR002401">
    <property type="entry name" value="Cyt_P450_E_grp-I"/>
</dbReference>
<keyword evidence="12" id="KW-1185">Reference proteome</keyword>
<protein>
    <recommendedName>
        <fullName evidence="13">Cytochrome P450</fullName>
    </recommendedName>
</protein>
<keyword evidence="4 9" id="KW-0349">Heme</keyword>
<evidence type="ECO:0000256" key="1">
    <source>
        <dbReference type="ARBA" id="ARBA00001971"/>
    </source>
</evidence>
<dbReference type="PRINTS" id="PR00385">
    <property type="entry name" value="P450"/>
</dbReference>
<evidence type="ECO:0008006" key="13">
    <source>
        <dbReference type="Google" id="ProtNLM"/>
    </source>
</evidence>
<dbReference type="GO" id="GO:0005506">
    <property type="term" value="F:iron ion binding"/>
    <property type="evidence" value="ECO:0007669"/>
    <property type="project" value="InterPro"/>
</dbReference>
<dbReference type="PANTHER" id="PTHR46300:SF7">
    <property type="entry name" value="P450, PUTATIVE (EUROFUNG)-RELATED"/>
    <property type="match status" value="1"/>
</dbReference>
<evidence type="ECO:0000256" key="4">
    <source>
        <dbReference type="ARBA" id="ARBA00022617"/>
    </source>
</evidence>
<keyword evidence="8 10" id="KW-0503">Monooxygenase</keyword>
<dbReference type="PRINTS" id="PR00463">
    <property type="entry name" value="EP450I"/>
</dbReference>
<dbReference type="GO" id="GO:0020037">
    <property type="term" value="F:heme binding"/>
    <property type="evidence" value="ECO:0007669"/>
    <property type="project" value="InterPro"/>
</dbReference>
<evidence type="ECO:0000256" key="2">
    <source>
        <dbReference type="ARBA" id="ARBA00005179"/>
    </source>
</evidence>
<sequence length="398" mass="45194">MVTDVIGLREWFALMPYGDYWRIHRRMFQQYFSEKNLPQIQEKVLELFRKGLLANLLKSPDDVTEHLRNCVGAIAISITYGLPVQRRNDPLVNSSEEIFAVMSSAASPGKYFVNIVPFLQYIPDWMPGAGFKQVAKEIRKEVQKLTVEPFNASLQMATAPACFITETMQRLSRKGEYELQSVYTKQTAAMVFGAVSETTVTTLKTFILGMLMRPDVMRKAQQEIDNLVGTDRLVDFADVPHLPYLSAIIKETLRWNPVTPLVFPHQTTEEDVYMGYYIPKECAVFVNIYATLHDEEVFPDPREFKPERFIKDGRIRDDILDPEFVASFGFGRRICPGARVARPLLYIAAASLVHLFDIAPAVDHDGNPIKVIPQFKQAALISPLSVSQQAIRENVSLV</sequence>
<evidence type="ECO:0000256" key="9">
    <source>
        <dbReference type="PIRSR" id="PIRSR602401-1"/>
    </source>
</evidence>
<comment type="caution">
    <text evidence="11">The sequence shown here is derived from an EMBL/GenBank/DDBJ whole genome shotgun (WGS) entry which is preliminary data.</text>
</comment>
<evidence type="ECO:0000256" key="7">
    <source>
        <dbReference type="ARBA" id="ARBA00023004"/>
    </source>
</evidence>
<dbReference type="EMBL" id="JANIEX010000434">
    <property type="protein sequence ID" value="KAJ3567141.1"/>
    <property type="molecule type" value="Genomic_DNA"/>
</dbReference>
<dbReference type="InterPro" id="IPR001128">
    <property type="entry name" value="Cyt_P450"/>
</dbReference>
<keyword evidence="5 9" id="KW-0479">Metal-binding</keyword>
<gene>
    <name evidence="11" type="ORF">NP233_g6559</name>
</gene>